<dbReference type="SUPFAM" id="SSF49879">
    <property type="entry name" value="SMAD/FHA domain"/>
    <property type="match status" value="1"/>
</dbReference>
<accession>A0A2A2WQ25</accession>
<reference evidence="5" key="1">
    <citation type="submission" date="2017-09" db="EMBL/GenBank/DDBJ databases">
        <authorList>
            <person name="Zhang Y."/>
            <person name="Huang X."/>
            <person name="Liu J."/>
            <person name="Lu L."/>
            <person name="Peng K."/>
        </authorList>
    </citation>
    <scope>NUCLEOTIDE SEQUENCE [LARGE SCALE GENOMIC DNA]</scope>
    <source>
        <strain evidence="5">S-XJ-1</strain>
    </source>
</reference>
<feature type="compositionally biased region" description="Low complexity" evidence="2">
    <location>
        <begin position="301"/>
        <end position="329"/>
    </location>
</feature>
<feature type="domain" description="FHA" evidence="3">
    <location>
        <begin position="403"/>
        <end position="459"/>
    </location>
</feature>
<feature type="compositionally biased region" description="Pro residues" evidence="2">
    <location>
        <begin position="220"/>
        <end position="231"/>
    </location>
</feature>
<dbReference type="Pfam" id="PF00498">
    <property type="entry name" value="FHA"/>
    <property type="match status" value="1"/>
</dbReference>
<feature type="compositionally biased region" description="Pro residues" evidence="2">
    <location>
        <begin position="275"/>
        <end position="300"/>
    </location>
</feature>
<dbReference type="PROSITE" id="PS50006">
    <property type="entry name" value="FHA_DOMAIN"/>
    <property type="match status" value="1"/>
</dbReference>
<dbReference type="AlphaFoldDB" id="A0A2A2WQ25"/>
<protein>
    <recommendedName>
        <fullName evidence="3">FHA domain-containing protein</fullName>
    </recommendedName>
</protein>
<dbReference type="InterPro" id="IPR000253">
    <property type="entry name" value="FHA_dom"/>
</dbReference>
<dbReference type="SMART" id="SM00240">
    <property type="entry name" value="FHA"/>
    <property type="match status" value="1"/>
</dbReference>
<dbReference type="Proteomes" id="UP000218810">
    <property type="component" value="Unassembled WGS sequence"/>
</dbReference>
<evidence type="ECO:0000259" key="3">
    <source>
        <dbReference type="PROSITE" id="PS50006"/>
    </source>
</evidence>
<evidence type="ECO:0000256" key="2">
    <source>
        <dbReference type="SAM" id="MobiDB-lite"/>
    </source>
</evidence>
<evidence type="ECO:0000313" key="5">
    <source>
        <dbReference type="Proteomes" id="UP000218810"/>
    </source>
</evidence>
<comment type="caution">
    <text evidence="4">The sequence shown here is derived from an EMBL/GenBank/DDBJ whole genome shotgun (WGS) entry which is preliminary data.</text>
</comment>
<gene>
    <name evidence="4" type="ORF">CEY15_08385</name>
</gene>
<dbReference type="RefSeq" id="WP_095718048.1">
    <property type="nucleotide sequence ID" value="NZ_NTGA01000015.1"/>
</dbReference>
<organism evidence="4 5">
    <name type="scientific">Dietzia natronolimnaea</name>
    <dbReference type="NCBI Taxonomy" id="161920"/>
    <lineage>
        <taxon>Bacteria</taxon>
        <taxon>Bacillati</taxon>
        <taxon>Actinomycetota</taxon>
        <taxon>Actinomycetes</taxon>
        <taxon>Mycobacteriales</taxon>
        <taxon>Dietziaceae</taxon>
        <taxon>Dietzia</taxon>
    </lineage>
</organism>
<sequence length="496" mass="51181">MSSHSTPHPGAATSRPARYLPGGAVVVVTADCVLLVSRGDDDVARLHDVVARAGDARAVLAAAAGGRVLDLDALPDLALAYRGPAGVRVLLSGRTRGTVVDGGVETRLDGADVALLGEWGFSTGATVELLVHDAAAAEPTWPLVEGVVLADRVSWEPGGAPREQGERASQAVRAPVQAPVAPVVAPSPDATLLPEITDIPAPKPEQTPAPTPVPATAAPAAPPTAPAPAAPAVPARPVAEDDWEDGDWEEGVVDDVEYTIGGGIDYDRVLHPGPLVQPRPPAPAPPEAPGPIRTPTPAPPTADAAPVHTPVLAHAPGPGTATASAPLTPDLGGDTMSPEEVSARKPGSTAARLCPQNHANPPQMSTCRVCSAPLDGPAARITRPSLGVVRLSTGMFFDLDRALVFGREPRIDGVDADSAPRLIVLPSPDKAISRSHLRVDIDGWSVHAVDLGSTNGTYLRRGAGEEVRLMPDEPRMLMSGDVLVVDDVQIRFEDLP</sequence>
<proteinExistence type="predicted"/>
<name>A0A2A2WQ25_9ACTN</name>
<dbReference type="EMBL" id="NTGA01000015">
    <property type="protein sequence ID" value="PAY23329.1"/>
    <property type="molecule type" value="Genomic_DNA"/>
</dbReference>
<dbReference type="Gene3D" id="2.60.200.20">
    <property type="match status" value="1"/>
</dbReference>
<feature type="region of interest" description="Disordered" evidence="2">
    <location>
        <begin position="270"/>
        <end position="351"/>
    </location>
</feature>
<dbReference type="OrthoDB" id="5240729at2"/>
<evidence type="ECO:0000313" key="4">
    <source>
        <dbReference type="EMBL" id="PAY23329.1"/>
    </source>
</evidence>
<evidence type="ECO:0000256" key="1">
    <source>
        <dbReference type="ARBA" id="ARBA00022553"/>
    </source>
</evidence>
<keyword evidence="1" id="KW-0597">Phosphoprotein</keyword>
<dbReference type="InterPro" id="IPR008984">
    <property type="entry name" value="SMAD_FHA_dom_sf"/>
</dbReference>
<keyword evidence="5" id="KW-1185">Reference proteome</keyword>
<dbReference type="CDD" id="cd00060">
    <property type="entry name" value="FHA"/>
    <property type="match status" value="1"/>
</dbReference>
<feature type="compositionally biased region" description="Pro residues" evidence="2">
    <location>
        <begin position="201"/>
        <end position="213"/>
    </location>
</feature>
<feature type="region of interest" description="Disordered" evidence="2">
    <location>
        <begin position="180"/>
        <end position="234"/>
    </location>
</feature>